<organism evidence="1 2">
    <name type="scientific">Desulfofervidus auxilii</name>
    <dbReference type="NCBI Taxonomy" id="1621989"/>
    <lineage>
        <taxon>Bacteria</taxon>
        <taxon>Pseudomonadati</taxon>
        <taxon>Thermodesulfobacteriota</taxon>
        <taxon>Candidatus Desulfofervidia</taxon>
        <taxon>Candidatus Desulfofervidales</taxon>
        <taxon>Candidatus Desulfofervidaceae</taxon>
        <taxon>Candidatus Desulfofervidus</taxon>
    </lineage>
</organism>
<sequence length="159" mass="18630">MGNLIVNRIDLNNRRVVDKLRKVIDKLVQNSSCYYPLKFKPPYYFEVSTEQVPSESGWYIILEGKKPLYAGKADDLNKRLNIDNGSRDNFANTKRAFDPERNFIKKFAELNILSNLRVCVIKEKDVCSELNINPNDLNDLDRGNIEKLINIFRCYFNYQ</sequence>
<dbReference type="KEGG" id="daw:HS1_000870"/>
<proteinExistence type="predicted"/>
<gene>
    <name evidence="1" type="ORF">HS1_000870</name>
</gene>
<dbReference type="AlphaFoldDB" id="A0A7U4THC0"/>
<protein>
    <recommendedName>
        <fullName evidence="3">GIY-YIG domain-containing protein</fullName>
    </recommendedName>
</protein>
<accession>A0A7U4THC0</accession>
<evidence type="ECO:0008006" key="3">
    <source>
        <dbReference type="Google" id="ProtNLM"/>
    </source>
</evidence>
<name>A0A7U4THC0_DESA2</name>
<evidence type="ECO:0000313" key="1">
    <source>
        <dbReference type="EMBL" id="AMM40674.1"/>
    </source>
</evidence>
<dbReference type="EMBL" id="CP013015">
    <property type="protein sequence ID" value="AMM40674.1"/>
    <property type="molecule type" value="Genomic_DNA"/>
</dbReference>
<keyword evidence="2" id="KW-1185">Reference proteome</keyword>
<dbReference type="Proteomes" id="UP000070560">
    <property type="component" value="Chromosome"/>
</dbReference>
<reference evidence="1 2" key="1">
    <citation type="submission" date="2015-10" db="EMBL/GenBank/DDBJ databases">
        <title>Candidatus Desulfofervidus auxilii, a hydrogenotrophic sulfate-reducing bacterium involved in the thermophilic anaerobic oxidation of methane.</title>
        <authorList>
            <person name="Krukenberg V."/>
            <person name="Richter M."/>
            <person name="Wegener G."/>
        </authorList>
    </citation>
    <scope>NUCLEOTIDE SEQUENCE [LARGE SCALE GENOMIC DNA]</scope>
    <source>
        <strain evidence="1 2">HS1</strain>
    </source>
</reference>
<evidence type="ECO:0000313" key="2">
    <source>
        <dbReference type="Proteomes" id="UP000070560"/>
    </source>
</evidence>
<dbReference type="RefSeq" id="WP_066061464.1">
    <property type="nucleotide sequence ID" value="NZ_CP013015.1"/>
</dbReference>